<keyword evidence="2" id="KW-1185">Reference proteome</keyword>
<accession>A0A0U1NHY3</accession>
<dbReference type="EMBL" id="CVQV01000001">
    <property type="protein sequence ID" value="CRK74023.1"/>
    <property type="molecule type" value="Genomic_DNA"/>
</dbReference>
<dbReference type="Proteomes" id="UP000048949">
    <property type="component" value="Unassembled WGS sequence"/>
</dbReference>
<sequence length="125" mass="14073">MRAKEHSVGLLFLAFDLNKPHAGLTHRRCNRRSVVGVILGGAFDEGFHIDRRDEPHLMTGFLCISAPPMAGRTGFHRNEATRVFRQELAQLSTRILAIEFDDAFCRRSANLKRVLCKVDGQNANI</sequence>
<evidence type="ECO:0000313" key="2">
    <source>
        <dbReference type="Proteomes" id="UP000048949"/>
    </source>
</evidence>
<dbReference type="AlphaFoldDB" id="A0A0U1NHY3"/>
<protein>
    <submittedName>
        <fullName evidence="1">Uncharacterized protein</fullName>
    </submittedName>
</protein>
<evidence type="ECO:0000313" key="1">
    <source>
        <dbReference type="EMBL" id="CRK74023.1"/>
    </source>
</evidence>
<reference evidence="1 2" key="1">
    <citation type="submission" date="2015-04" db="EMBL/GenBank/DDBJ databases">
        <authorList>
            <person name="Syromyatnikov M.Y."/>
            <person name="Popov V.N."/>
        </authorList>
    </citation>
    <scope>NUCLEOTIDE SEQUENCE [LARGE SCALE GENOMIC DNA]</scope>
    <source>
        <strain evidence="1 2">CECT 5292</strain>
    </source>
</reference>
<name>A0A0U1NHY3_9RHOB</name>
<proteinExistence type="predicted"/>
<organism evidence="1 2">
    <name type="scientific">Nereida ignava</name>
    <dbReference type="NCBI Taxonomy" id="282199"/>
    <lineage>
        <taxon>Bacteria</taxon>
        <taxon>Pseudomonadati</taxon>
        <taxon>Pseudomonadota</taxon>
        <taxon>Alphaproteobacteria</taxon>
        <taxon>Rhodobacterales</taxon>
        <taxon>Roseobacteraceae</taxon>
        <taxon>Nereida</taxon>
    </lineage>
</organism>
<gene>
    <name evidence="1" type="ORF">NIG5292_00046</name>
</gene>